<keyword evidence="2 5" id="KW-0540">Nuclease</keyword>
<evidence type="ECO:0000256" key="2">
    <source>
        <dbReference type="ARBA" id="ARBA00022722"/>
    </source>
</evidence>
<sequence length="131" mass="14094">MTLFVDASAMVAIIAEEPERDRLVVEAVEGAPAIWSAMAAWETVAALSRSREMDINAARQEAALYADQLGLTLVPIGARELDLALDAYQQFGKGRHPAGLNMGDCFAYACAKSQDARLLCKGDDFSKTDLA</sequence>
<organism evidence="7 8">
    <name type="scientific">Sphingomonas trueperi</name>
    <dbReference type="NCBI Taxonomy" id="53317"/>
    <lineage>
        <taxon>Bacteria</taxon>
        <taxon>Pseudomonadati</taxon>
        <taxon>Pseudomonadota</taxon>
        <taxon>Alphaproteobacteria</taxon>
        <taxon>Sphingomonadales</taxon>
        <taxon>Sphingomonadaceae</taxon>
        <taxon>Sphingomonas</taxon>
    </lineage>
</organism>
<name>A0A7X5Y0Z7_9SPHN</name>
<dbReference type="SUPFAM" id="SSF88723">
    <property type="entry name" value="PIN domain-like"/>
    <property type="match status" value="1"/>
</dbReference>
<feature type="domain" description="PIN" evidence="6">
    <location>
        <begin position="4"/>
        <end position="129"/>
    </location>
</feature>
<dbReference type="GO" id="GO:0004540">
    <property type="term" value="F:RNA nuclease activity"/>
    <property type="evidence" value="ECO:0007669"/>
    <property type="project" value="InterPro"/>
</dbReference>
<accession>A0A7X5Y0Z7</accession>
<dbReference type="GO" id="GO:0090729">
    <property type="term" value="F:toxin activity"/>
    <property type="evidence" value="ECO:0007669"/>
    <property type="project" value="UniProtKB-KW"/>
</dbReference>
<keyword evidence="5" id="KW-0800">Toxin</keyword>
<comment type="caution">
    <text evidence="7">The sequence shown here is derived from an EMBL/GenBank/DDBJ whole genome shotgun (WGS) entry which is preliminary data.</text>
</comment>
<feature type="binding site" evidence="5">
    <location>
        <position position="104"/>
    </location>
    <ligand>
        <name>Mg(2+)</name>
        <dbReference type="ChEBI" id="CHEBI:18420"/>
    </ligand>
</feature>
<keyword evidence="8" id="KW-1185">Reference proteome</keyword>
<reference evidence="7 8" key="1">
    <citation type="submission" date="2020-03" db="EMBL/GenBank/DDBJ databases">
        <title>Genomic Encyclopedia of Type Strains, Phase IV (KMG-IV): sequencing the most valuable type-strain genomes for metagenomic binning, comparative biology and taxonomic classification.</title>
        <authorList>
            <person name="Goeker M."/>
        </authorList>
    </citation>
    <scope>NUCLEOTIDE SEQUENCE [LARGE SCALE GENOMIC DNA]</scope>
    <source>
        <strain evidence="7 8">DSM 7225</strain>
    </source>
</reference>
<evidence type="ECO:0000256" key="4">
    <source>
        <dbReference type="ARBA" id="ARBA00022801"/>
    </source>
</evidence>
<dbReference type="AlphaFoldDB" id="A0A7X5Y0Z7"/>
<keyword evidence="3 5" id="KW-0479">Metal-binding</keyword>
<evidence type="ECO:0000313" key="7">
    <source>
        <dbReference type="EMBL" id="NJB99067.1"/>
    </source>
</evidence>
<dbReference type="Proteomes" id="UP000531251">
    <property type="component" value="Unassembled WGS sequence"/>
</dbReference>
<keyword evidence="1 5" id="KW-1277">Toxin-antitoxin system</keyword>
<dbReference type="GO" id="GO:0016787">
    <property type="term" value="F:hydrolase activity"/>
    <property type="evidence" value="ECO:0007669"/>
    <property type="project" value="UniProtKB-KW"/>
</dbReference>
<comment type="cofactor">
    <cofactor evidence="5">
        <name>Mg(2+)</name>
        <dbReference type="ChEBI" id="CHEBI:18420"/>
    </cofactor>
</comment>
<feature type="binding site" evidence="5">
    <location>
        <position position="6"/>
    </location>
    <ligand>
        <name>Mg(2+)</name>
        <dbReference type="ChEBI" id="CHEBI:18420"/>
    </ligand>
</feature>
<dbReference type="InterPro" id="IPR022907">
    <property type="entry name" value="VapC_family"/>
</dbReference>
<dbReference type="GO" id="GO:0000287">
    <property type="term" value="F:magnesium ion binding"/>
    <property type="evidence" value="ECO:0007669"/>
    <property type="project" value="UniProtKB-UniRule"/>
</dbReference>
<proteinExistence type="inferred from homology"/>
<evidence type="ECO:0000313" key="8">
    <source>
        <dbReference type="Proteomes" id="UP000531251"/>
    </source>
</evidence>
<dbReference type="CDD" id="cd09871">
    <property type="entry name" value="PIN_MtVapC28-VapC30-like"/>
    <property type="match status" value="1"/>
</dbReference>
<dbReference type="Pfam" id="PF01850">
    <property type="entry name" value="PIN"/>
    <property type="match status" value="1"/>
</dbReference>
<dbReference type="EMBL" id="JAATJB010000012">
    <property type="protein sequence ID" value="NJB99067.1"/>
    <property type="molecule type" value="Genomic_DNA"/>
</dbReference>
<comment type="function">
    <text evidence="5">Toxic component of a toxin-antitoxin (TA) system. An RNase.</text>
</comment>
<evidence type="ECO:0000259" key="6">
    <source>
        <dbReference type="Pfam" id="PF01850"/>
    </source>
</evidence>
<dbReference type="HAMAP" id="MF_00265">
    <property type="entry name" value="VapC_Nob1"/>
    <property type="match status" value="1"/>
</dbReference>
<protein>
    <recommendedName>
        <fullName evidence="5">Ribonuclease VapC</fullName>
        <shortName evidence="5">RNase VapC</shortName>
        <ecNumber evidence="5">3.1.-.-</ecNumber>
    </recommendedName>
    <alternativeName>
        <fullName evidence="5">Toxin VapC</fullName>
    </alternativeName>
</protein>
<dbReference type="EC" id="3.1.-.-" evidence="5"/>
<evidence type="ECO:0000256" key="1">
    <source>
        <dbReference type="ARBA" id="ARBA00022649"/>
    </source>
</evidence>
<gene>
    <name evidence="5" type="primary">vapC</name>
    <name evidence="7" type="ORF">GGR89_003407</name>
</gene>
<comment type="similarity">
    <text evidence="5">Belongs to the PINc/VapC protein family.</text>
</comment>
<keyword evidence="4 5" id="KW-0378">Hydrolase</keyword>
<dbReference type="RefSeq" id="WP_125976063.1">
    <property type="nucleotide sequence ID" value="NZ_BAAADY010000015.1"/>
</dbReference>
<evidence type="ECO:0000256" key="5">
    <source>
        <dbReference type="HAMAP-Rule" id="MF_00265"/>
    </source>
</evidence>
<dbReference type="InterPro" id="IPR029060">
    <property type="entry name" value="PIN-like_dom_sf"/>
</dbReference>
<evidence type="ECO:0000256" key="3">
    <source>
        <dbReference type="ARBA" id="ARBA00022723"/>
    </source>
</evidence>
<keyword evidence="5" id="KW-0460">Magnesium</keyword>
<dbReference type="InterPro" id="IPR002716">
    <property type="entry name" value="PIN_dom"/>
</dbReference>
<dbReference type="Gene3D" id="3.40.50.1010">
    <property type="entry name" value="5'-nuclease"/>
    <property type="match status" value="1"/>
</dbReference>